<dbReference type="Proteomes" id="UP000059680">
    <property type="component" value="Chromosome 4"/>
</dbReference>
<gene>
    <name evidence="2" type="ordered locus">Os04g0450250</name>
    <name evidence="2" type="ORF">OSNPB_040450250</name>
</gene>
<dbReference type="PaxDb" id="39947-A0A0P0WAR7"/>
<sequence length="144" mass="14927">MHSGWNACEQCGSSRRSSPSSNDVRHTAHSSTLLPILCFTTSLYGTIGNVATTAGSSPRFPLLDGPPPAPPPAAAAAAALASPASARRHWLMYAQKKSRKKNTLMDTVMTVDMVRPNGVCCRTVGACDVAGAGDAEEDCAPAPT</sequence>
<organism evidence="2 3">
    <name type="scientific">Oryza sativa subsp. japonica</name>
    <name type="common">Rice</name>
    <dbReference type="NCBI Taxonomy" id="39947"/>
    <lineage>
        <taxon>Eukaryota</taxon>
        <taxon>Viridiplantae</taxon>
        <taxon>Streptophyta</taxon>
        <taxon>Embryophyta</taxon>
        <taxon>Tracheophyta</taxon>
        <taxon>Spermatophyta</taxon>
        <taxon>Magnoliopsida</taxon>
        <taxon>Liliopsida</taxon>
        <taxon>Poales</taxon>
        <taxon>Poaceae</taxon>
        <taxon>BOP clade</taxon>
        <taxon>Oryzoideae</taxon>
        <taxon>Oryzeae</taxon>
        <taxon>Oryzinae</taxon>
        <taxon>Oryza</taxon>
        <taxon>Oryza sativa</taxon>
    </lineage>
</organism>
<dbReference type="InParanoid" id="A0A0P0WAR7"/>
<reference evidence="2 3" key="2">
    <citation type="journal article" date="2013" name="Plant Cell Physiol.">
        <title>Rice Annotation Project Database (RAP-DB): an integrative and interactive database for rice genomics.</title>
        <authorList>
            <person name="Sakai H."/>
            <person name="Lee S.S."/>
            <person name="Tanaka T."/>
            <person name="Numa H."/>
            <person name="Kim J."/>
            <person name="Kawahara Y."/>
            <person name="Wakimoto H."/>
            <person name="Yang C.C."/>
            <person name="Iwamoto M."/>
            <person name="Abe T."/>
            <person name="Yamada Y."/>
            <person name="Muto A."/>
            <person name="Inokuchi H."/>
            <person name="Ikemura T."/>
            <person name="Matsumoto T."/>
            <person name="Sasaki T."/>
            <person name="Itoh T."/>
        </authorList>
    </citation>
    <scope>NUCLEOTIDE SEQUENCE [LARGE SCALE GENOMIC DNA]</scope>
    <source>
        <strain evidence="3">cv. Nipponbare</strain>
    </source>
</reference>
<evidence type="ECO:0000313" key="2">
    <source>
        <dbReference type="EMBL" id="BAS89452.1"/>
    </source>
</evidence>
<proteinExistence type="predicted"/>
<dbReference type="AlphaFoldDB" id="A0A0P0WAR7"/>
<evidence type="ECO:0000256" key="1">
    <source>
        <dbReference type="SAM" id="MobiDB-lite"/>
    </source>
</evidence>
<accession>A0A0P0WAR7</accession>
<evidence type="ECO:0000313" key="3">
    <source>
        <dbReference type="Proteomes" id="UP000059680"/>
    </source>
</evidence>
<reference evidence="2 3" key="3">
    <citation type="journal article" date="2013" name="Rice">
        <title>Improvement of the Oryza sativa Nipponbare reference genome using next generation sequence and optical map data.</title>
        <authorList>
            <person name="Kawahara Y."/>
            <person name="de la Bastide M."/>
            <person name="Hamilton J.P."/>
            <person name="Kanamori H."/>
            <person name="McCombie W.R."/>
            <person name="Ouyang S."/>
            <person name="Schwartz D.C."/>
            <person name="Tanaka T."/>
            <person name="Wu J."/>
            <person name="Zhou S."/>
            <person name="Childs K.L."/>
            <person name="Davidson R.M."/>
            <person name="Lin H."/>
            <person name="Quesada-Ocampo L."/>
            <person name="Vaillancourt B."/>
            <person name="Sakai H."/>
            <person name="Lee S.S."/>
            <person name="Kim J."/>
            <person name="Numa H."/>
            <person name="Itoh T."/>
            <person name="Buell C.R."/>
            <person name="Matsumoto T."/>
        </authorList>
    </citation>
    <scope>NUCLEOTIDE SEQUENCE [LARGE SCALE GENOMIC DNA]</scope>
    <source>
        <strain evidence="3">cv. Nipponbare</strain>
    </source>
</reference>
<feature type="non-terminal residue" evidence="2">
    <location>
        <position position="144"/>
    </location>
</feature>
<name>A0A0P0WAR7_ORYSJ</name>
<dbReference type="EMBL" id="AP014960">
    <property type="protein sequence ID" value="BAS89452.1"/>
    <property type="molecule type" value="Genomic_DNA"/>
</dbReference>
<dbReference type="Gramene" id="Os04t0450250-00">
    <property type="protein sequence ID" value="Os04t0450250-00"/>
    <property type="gene ID" value="Os04g0450250"/>
</dbReference>
<keyword evidence="3" id="KW-1185">Reference proteome</keyword>
<feature type="region of interest" description="Disordered" evidence="1">
    <location>
        <begin position="1"/>
        <end position="26"/>
    </location>
</feature>
<reference evidence="3" key="1">
    <citation type="journal article" date="2005" name="Nature">
        <title>The map-based sequence of the rice genome.</title>
        <authorList>
            <consortium name="International rice genome sequencing project (IRGSP)"/>
            <person name="Matsumoto T."/>
            <person name="Wu J."/>
            <person name="Kanamori H."/>
            <person name="Katayose Y."/>
            <person name="Fujisawa M."/>
            <person name="Namiki N."/>
            <person name="Mizuno H."/>
            <person name="Yamamoto K."/>
            <person name="Antonio B.A."/>
            <person name="Baba T."/>
            <person name="Sakata K."/>
            <person name="Nagamura Y."/>
            <person name="Aoki H."/>
            <person name="Arikawa K."/>
            <person name="Arita K."/>
            <person name="Bito T."/>
            <person name="Chiden Y."/>
            <person name="Fujitsuka N."/>
            <person name="Fukunaka R."/>
            <person name="Hamada M."/>
            <person name="Harada C."/>
            <person name="Hayashi A."/>
            <person name="Hijishita S."/>
            <person name="Honda M."/>
            <person name="Hosokawa S."/>
            <person name="Ichikawa Y."/>
            <person name="Idonuma A."/>
            <person name="Iijima M."/>
            <person name="Ikeda M."/>
            <person name="Ikeno M."/>
            <person name="Ito K."/>
            <person name="Ito S."/>
            <person name="Ito T."/>
            <person name="Ito Y."/>
            <person name="Ito Y."/>
            <person name="Iwabuchi A."/>
            <person name="Kamiya K."/>
            <person name="Karasawa W."/>
            <person name="Kurita K."/>
            <person name="Katagiri S."/>
            <person name="Kikuta A."/>
            <person name="Kobayashi H."/>
            <person name="Kobayashi N."/>
            <person name="Machita K."/>
            <person name="Maehara T."/>
            <person name="Masukawa M."/>
            <person name="Mizubayashi T."/>
            <person name="Mukai Y."/>
            <person name="Nagasaki H."/>
            <person name="Nagata Y."/>
            <person name="Naito S."/>
            <person name="Nakashima M."/>
            <person name="Nakama Y."/>
            <person name="Nakamichi Y."/>
            <person name="Nakamura M."/>
            <person name="Meguro A."/>
            <person name="Negishi M."/>
            <person name="Ohta I."/>
            <person name="Ohta T."/>
            <person name="Okamoto M."/>
            <person name="Ono N."/>
            <person name="Saji S."/>
            <person name="Sakaguchi M."/>
            <person name="Sakai K."/>
            <person name="Shibata M."/>
            <person name="Shimokawa T."/>
            <person name="Song J."/>
            <person name="Takazaki Y."/>
            <person name="Terasawa K."/>
            <person name="Tsugane M."/>
            <person name="Tsuji K."/>
            <person name="Ueda S."/>
            <person name="Waki K."/>
            <person name="Yamagata H."/>
            <person name="Yamamoto M."/>
            <person name="Yamamoto S."/>
            <person name="Yamane H."/>
            <person name="Yoshiki S."/>
            <person name="Yoshihara R."/>
            <person name="Yukawa K."/>
            <person name="Zhong H."/>
            <person name="Yano M."/>
            <person name="Yuan Q."/>
            <person name="Ouyang S."/>
            <person name="Liu J."/>
            <person name="Jones K.M."/>
            <person name="Gansberger K."/>
            <person name="Moffat K."/>
            <person name="Hill J."/>
            <person name="Bera J."/>
            <person name="Fadrosh D."/>
            <person name="Jin S."/>
            <person name="Johri S."/>
            <person name="Kim M."/>
            <person name="Overton L."/>
            <person name="Reardon M."/>
            <person name="Tsitrin T."/>
            <person name="Vuong H."/>
            <person name="Weaver B."/>
            <person name="Ciecko A."/>
            <person name="Tallon L."/>
            <person name="Jackson J."/>
            <person name="Pai G."/>
            <person name="Aken S.V."/>
            <person name="Utterback T."/>
            <person name="Reidmuller S."/>
            <person name="Feldblyum T."/>
            <person name="Hsiao J."/>
            <person name="Zismann V."/>
            <person name="Iobst S."/>
            <person name="de Vazeille A.R."/>
            <person name="Buell C.R."/>
            <person name="Ying K."/>
            <person name="Li Y."/>
            <person name="Lu T."/>
            <person name="Huang Y."/>
            <person name="Zhao Q."/>
            <person name="Feng Q."/>
            <person name="Zhang L."/>
            <person name="Zhu J."/>
            <person name="Weng Q."/>
            <person name="Mu J."/>
            <person name="Lu Y."/>
            <person name="Fan D."/>
            <person name="Liu Y."/>
            <person name="Guan J."/>
            <person name="Zhang Y."/>
            <person name="Yu S."/>
            <person name="Liu X."/>
            <person name="Zhang Y."/>
            <person name="Hong G."/>
            <person name="Han B."/>
            <person name="Choisne N."/>
            <person name="Demange N."/>
            <person name="Orjeda G."/>
            <person name="Samain S."/>
            <person name="Cattolico L."/>
            <person name="Pelletier E."/>
            <person name="Couloux A."/>
            <person name="Segurens B."/>
            <person name="Wincker P."/>
            <person name="D'Hont A."/>
            <person name="Scarpelli C."/>
            <person name="Weissenbach J."/>
            <person name="Salanoubat M."/>
            <person name="Quetier F."/>
            <person name="Yu Y."/>
            <person name="Kim H.R."/>
            <person name="Rambo T."/>
            <person name="Currie J."/>
            <person name="Collura K."/>
            <person name="Luo M."/>
            <person name="Yang T."/>
            <person name="Ammiraju J.S.S."/>
            <person name="Engler F."/>
            <person name="Soderlund C."/>
            <person name="Wing R.A."/>
            <person name="Palmer L.E."/>
            <person name="de la Bastide M."/>
            <person name="Spiegel L."/>
            <person name="Nascimento L."/>
            <person name="Zutavern T."/>
            <person name="O'Shaughnessy A."/>
            <person name="Dike S."/>
            <person name="Dedhia N."/>
            <person name="Preston R."/>
            <person name="Balija V."/>
            <person name="McCombie W.R."/>
            <person name="Chow T."/>
            <person name="Chen H."/>
            <person name="Chung M."/>
            <person name="Chen C."/>
            <person name="Shaw J."/>
            <person name="Wu H."/>
            <person name="Hsiao K."/>
            <person name="Chao Y."/>
            <person name="Chu M."/>
            <person name="Cheng C."/>
            <person name="Hour A."/>
            <person name="Lee P."/>
            <person name="Lin S."/>
            <person name="Lin Y."/>
            <person name="Liou J."/>
            <person name="Liu S."/>
            <person name="Hsing Y."/>
            <person name="Raghuvanshi S."/>
            <person name="Mohanty A."/>
            <person name="Bharti A.K."/>
            <person name="Gaur A."/>
            <person name="Gupta V."/>
            <person name="Kumar D."/>
            <person name="Ravi V."/>
            <person name="Vij S."/>
            <person name="Kapur A."/>
            <person name="Khurana P."/>
            <person name="Khurana P."/>
            <person name="Khurana J.P."/>
            <person name="Tyagi A.K."/>
            <person name="Gaikwad K."/>
            <person name="Singh A."/>
            <person name="Dalal V."/>
            <person name="Srivastava S."/>
            <person name="Dixit A."/>
            <person name="Pal A.K."/>
            <person name="Ghazi I.A."/>
            <person name="Yadav M."/>
            <person name="Pandit A."/>
            <person name="Bhargava A."/>
            <person name="Sureshbabu K."/>
            <person name="Batra K."/>
            <person name="Sharma T.R."/>
            <person name="Mohapatra T."/>
            <person name="Singh N.K."/>
            <person name="Messing J."/>
            <person name="Nelson A.B."/>
            <person name="Fuks G."/>
            <person name="Kavchok S."/>
            <person name="Keizer G."/>
            <person name="Linton E."/>
            <person name="Llaca V."/>
            <person name="Song R."/>
            <person name="Tanyolac B."/>
            <person name="Young S."/>
            <person name="Ho-Il K."/>
            <person name="Hahn J.H."/>
            <person name="Sangsakoo G."/>
            <person name="Vanavichit A."/>
            <person name="de Mattos Luiz.A.T."/>
            <person name="Zimmer P.D."/>
            <person name="Malone G."/>
            <person name="Dellagostin O."/>
            <person name="de Oliveira A.C."/>
            <person name="Bevan M."/>
            <person name="Bancroft I."/>
            <person name="Minx P."/>
            <person name="Cordum H."/>
            <person name="Wilson R."/>
            <person name="Cheng Z."/>
            <person name="Jin W."/>
            <person name="Jiang J."/>
            <person name="Leong S.A."/>
            <person name="Iwama H."/>
            <person name="Gojobori T."/>
            <person name="Itoh T."/>
            <person name="Niimura Y."/>
            <person name="Fujii Y."/>
            <person name="Habara T."/>
            <person name="Sakai H."/>
            <person name="Sato Y."/>
            <person name="Wilson G."/>
            <person name="Kumar K."/>
            <person name="McCouch S."/>
            <person name="Juretic N."/>
            <person name="Hoen D."/>
            <person name="Wright S."/>
            <person name="Bruskiewich R."/>
            <person name="Bureau T."/>
            <person name="Miyao A."/>
            <person name="Hirochika H."/>
            <person name="Nishikawa T."/>
            <person name="Kadowaki K."/>
            <person name="Sugiura M."/>
            <person name="Burr B."/>
            <person name="Sasaki T."/>
        </authorList>
    </citation>
    <scope>NUCLEOTIDE SEQUENCE [LARGE SCALE GENOMIC DNA]</scope>
    <source>
        <strain evidence="3">cv. Nipponbare</strain>
    </source>
</reference>
<protein>
    <submittedName>
        <fullName evidence="2">Os04g0450250 protein</fullName>
    </submittedName>
</protein>
<dbReference type="eggNOG" id="ENOG502R7DZ">
    <property type="taxonomic scope" value="Eukaryota"/>
</dbReference>